<dbReference type="Gene3D" id="3.40.50.12370">
    <property type="match status" value="1"/>
</dbReference>
<dbReference type="Pfam" id="PF00582">
    <property type="entry name" value="Usp"/>
    <property type="match status" value="1"/>
</dbReference>
<dbReference type="SUPFAM" id="SSF52402">
    <property type="entry name" value="Adenine nucleotide alpha hydrolases-like"/>
    <property type="match status" value="1"/>
</dbReference>
<dbReference type="InterPro" id="IPR006016">
    <property type="entry name" value="UspA"/>
</dbReference>
<protein>
    <submittedName>
        <fullName evidence="2">Nucleotide-binding universal stress UspA family protein</fullName>
    </submittedName>
</protein>
<comment type="caution">
    <text evidence="2">The sequence shown here is derived from an EMBL/GenBank/DDBJ whole genome shotgun (WGS) entry which is preliminary data.</text>
</comment>
<evidence type="ECO:0000313" key="2">
    <source>
        <dbReference type="EMBL" id="MBB3964683.1"/>
    </source>
</evidence>
<evidence type="ECO:0000259" key="1">
    <source>
        <dbReference type="Pfam" id="PF00582"/>
    </source>
</evidence>
<proteinExistence type="predicted"/>
<dbReference type="EMBL" id="JACIDW010000005">
    <property type="protein sequence ID" value="MBB3964683.1"/>
    <property type="molecule type" value="Genomic_DNA"/>
</dbReference>
<gene>
    <name evidence="2" type="ORF">GGQ67_002344</name>
</gene>
<organism evidence="2 3">
    <name type="scientific">Rhizobium metallidurans</name>
    <dbReference type="NCBI Taxonomy" id="1265931"/>
    <lineage>
        <taxon>Bacteria</taxon>
        <taxon>Pseudomonadati</taxon>
        <taxon>Pseudomonadota</taxon>
        <taxon>Alphaproteobacteria</taxon>
        <taxon>Hyphomicrobiales</taxon>
        <taxon>Rhizobiaceae</taxon>
        <taxon>Rhizobium/Agrobacterium group</taxon>
        <taxon>Rhizobium</taxon>
    </lineage>
</organism>
<keyword evidence="3" id="KW-1185">Reference proteome</keyword>
<dbReference type="AlphaFoldDB" id="A0A7W6CT38"/>
<sequence length="293" mass="32200">MFTSDRKEADQDLESYSPLCRSHGGAEVLALLPDPMTARLCLDLAEDAAHAIHGCMAAAHIGSEPMTLVFSAEEIDLIQLRDHAEGSSRQRFEQVNQAFVTWRRRDPQRRTVFLDDCRGDVARCVATECAASELVVTSSHGNADAQDAFRSVVFSQHKLVLMPPTRDYYQGNLFGHVVIGWRQHGHAEDTLVAARRWLSAAARITVLCVDDTDGKAKASAEALLERLALHGQVVAMASGSGSIGKAIVDFARTEKATCLLIGAFRHGYVLELLFGRITRYVLSHATMPVMMKH</sequence>
<dbReference type="Proteomes" id="UP000582090">
    <property type="component" value="Unassembled WGS sequence"/>
</dbReference>
<name>A0A7W6CT38_9HYPH</name>
<feature type="domain" description="UspA" evidence="1">
    <location>
        <begin position="215"/>
        <end position="291"/>
    </location>
</feature>
<dbReference type="CDD" id="cd00293">
    <property type="entry name" value="USP-like"/>
    <property type="match status" value="1"/>
</dbReference>
<reference evidence="2 3" key="1">
    <citation type="submission" date="2020-08" db="EMBL/GenBank/DDBJ databases">
        <title>Genomic Encyclopedia of Type Strains, Phase IV (KMG-IV): sequencing the most valuable type-strain genomes for metagenomic binning, comparative biology and taxonomic classification.</title>
        <authorList>
            <person name="Goeker M."/>
        </authorList>
    </citation>
    <scope>NUCLEOTIDE SEQUENCE [LARGE SCALE GENOMIC DNA]</scope>
    <source>
        <strain evidence="2 3">DSM 26575</strain>
    </source>
</reference>
<accession>A0A7W6CT38</accession>
<dbReference type="RefSeq" id="WP_183900307.1">
    <property type="nucleotide sequence ID" value="NZ_JACIDW010000005.1"/>
</dbReference>
<evidence type="ECO:0000313" key="3">
    <source>
        <dbReference type="Proteomes" id="UP000582090"/>
    </source>
</evidence>